<gene>
    <name evidence="2" type="ORF">G3256_12225</name>
</gene>
<protein>
    <submittedName>
        <fullName evidence="2">Winged helix-turn-helix transcriptional regulator</fullName>
    </submittedName>
</protein>
<organism evidence="2 3">
    <name type="scientific">Roseobacter ponti</name>
    <dbReference type="NCBI Taxonomy" id="1891787"/>
    <lineage>
        <taxon>Bacteria</taxon>
        <taxon>Pseudomonadati</taxon>
        <taxon>Pseudomonadota</taxon>
        <taxon>Alphaproteobacteria</taxon>
        <taxon>Rhodobacterales</taxon>
        <taxon>Roseobacteraceae</taxon>
        <taxon>Roseobacter</taxon>
    </lineage>
</organism>
<keyword evidence="3" id="KW-1185">Reference proteome</keyword>
<evidence type="ECO:0000259" key="1">
    <source>
        <dbReference type="PROSITE" id="PS50995"/>
    </source>
</evidence>
<dbReference type="InterPro" id="IPR000835">
    <property type="entry name" value="HTH_MarR-typ"/>
</dbReference>
<dbReference type="Gene3D" id="1.10.10.10">
    <property type="entry name" value="Winged helix-like DNA-binding domain superfamily/Winged helix DNA-binding domain"/>
    <property type="match status" value="1"/>
</dbReference>
<evidence type="ECO:0000313" key="3">
    <source>
        <dbReference type="Proteomes" id="UP000503308"/>
    </source>
</evidence>
<dbReference type="PROSITE" id="PS50995">
    <property type="entry name" value="HTH_MARR_2"/>
    <property type="match status" value="1"/>
</dbReference>
<sequence>MSFVLPQFLPYLLNQAAEAVSRDFQGYYRDRYGMLRTEWRVLFHLGCYGEMTAGRICGLASIHKTKVSRAVRALEVKRYLRRTTSAQDRRVETLALTPSGQRVFRDLQAAAEQYERDITSVLSPTEVSSLRSMLLKLEKGAG</sequence>
<evidence type="ECO:0000313" key="2">
    <source>
        <dbReference type="EMBL" id="QJF51875.1"/>
    </source>
</evidence>
<dbReference type="GO" id="GO:0003700">
    <property type="term" value="F:DNA-binding transcription factor activity"/>
    <property type="evidence" value="ECO:0007669"/>
    <property type="project" value="InterPro"/>
</dbReference>
<dbReference type="AlphaFoldDB" id="A0A858ST72"/>
<proteinExistence type="predicted"/>
<dbReference type="RefSeq" id="WP_169641093.1">
    <property type="nucleotide sequence ID" value="NZ_CP048788.1"/>
</dbReference>
<dbReference type="InterPro" id="IPR036388">
    <property type="entry name" value="WH-like_DNA-bd_sf"/>
</dbReference>
<dbReference type="PANTHER" id="PTHR33164">
    <property type="entry name" value="TRANSCRIPTIONAL REGULATOR, MARR FAMILY"/>
    <property type="match status" value="1"/>
</dbReference>
<dbReference type="InterPro" id="IPR036390">
    <property type="entry name" value="WH_DNA-bd_sf"/>
</dbReference>
<reference evidence="2 3" key="1">
    <citation type="submission" date="2020-02" db="EMBL/GenBank/DDBJ databases">
        <title>Genome sequence of Roseobacter ponti.</title>
        <authorList>
            <person name="Hollensteiner J."/>
            <person name="Schneider D."/>
            <person name="Poehlein A."/>
            <person name="Daniel R."/>
        </authorList>
    </citation>
    <scope>NUCLEOTIDE SEQUENCE [LARGE SCALE GENOMIC DNA]</scope>
    <source>
        <strain evidence="2 3">DSM 106830</strain>
    </source>
</reference>
<dbReference type="EMBL" id="CP048788">
    <property type="protein sequence ID" value="QJF51875.1"/>
    <property type="molecule type" value="Genomic_DNA"/>
</dbReference>
<dbReference type="SMART" id="SM00347">
    <property type="entry name" value="HTH_MARR"/>
    <property type="match status" value="1"/>
</dbReference>
<feature type="domain" description="HTH marR-type" evidence="1">
    <location>
        <begin position="6"/>
        <end position="139"/>
    </location>
</feature>
<dbReference type="KEGG" id="rpon:G3256_12225"/>
<dbReference type="SUPFAM" id="SSF46785">
    <property type="entry name" value="Winged helix' DNA-binding domain"/>
    <property type="match status" value="1"/>
</dbReference>
<dbReference type="PRINTS" id="PR00598">
    <property type="entry name" value="HTHMARR"/>
</dbReference>
<dbReference type="GO" id="GO:0006950">
    <property type="term" value="P:response to stress"/>
    <property type="evidence" value="ECO:0007669"/>
    <property type="project" value="TreeGrafter"/>
</dbReference>
<dbReference type="InterPro" id="IPR039422">
    <property type="entry name" value="MarR/SlyA-like"/>
</dbReference>
<accession>A0A858ST72</accession>
<dbReference type="Pfam" id="PF12802">
    <property type="entry name" value="MarR_2"/>
    <property type="match status" value="1"/>
</dbReference>
<dbReference type="Proteomes" id="UP000503308">
    <property type="component" value="Chromosome"/>
</dbReference>
<dbReference type="PANTHER" id="PTHR33164:SF43">
    <property type="entry name" value="HTH-TYPE TRANSCRIPTIONAL REPRESSOR YETL"/>
    <property type="match status" value="1"/>
</dbReference>
<name>A0A858ST72_9RHOB</name>